<name>A0A1H5RII2_9PSEU</name>
<evidence type="ECO:0000313" key="3">
    <source>
        <dbReference type="Proteomes" id="UP000198878"/>
    </source>
</evidence>
<feature type="compositionally biased region" description="Basic and acidic residues" evidence="1">
    <location>
        <begin position="8"/>
        <end position="19"/>
    </location>
</feature>
<sequence length="87" mass="9685">MAPRTRTRPHESTDLEDWPHAGMPLHDATGLTGYVYAVKFANGSIKIGETNNAKRRNTTEHYADAAMFGITITRSPVSPLHHERKAN</sequence>
<dbReference type="Proteomes" id="UP000198878">
    <property type="component" value="Unassembled WGS sequence"/>
</dbReference>
<reference evidence="3" key="1">
    <citation type="submission" date="2016-10" db="EMBL/GenBank/DDBJ databases">
        <authorList>
            <person name="Varghese N."/>
            <person name="Submissions S."/>
        </authorList>
    </citation>
    <scope>NUCLEOTIDE SEQUENCE [LARGE SCALE GENOMIC DNA]</scope>
    <source>
        <strain evidence="3">DSM 44654</strain>
    </source>
</reference>
<proteinExistence type="predicted"/>
<accession>A0A1H5RII2</accession>
<feature type="region of interest" description="Disordered" evidence="1">
    <location>
        <begin position="1"/>
        <end position="22"/>
    </location>
</feature>
<dbReference type="EMBL" id="FNUJ01000018">
    <property type="protein sequence ID" value="SEF38165.1"/>
    <property type="molecule type" value="Genomic_DNA"/>
</dbReference>
<keyword evidence="3" id="KW-1185">Reference proteome</keyword>
<evidence type="ECO:0000256" key="1">
    <source>
        <dbReference type="SAM" id="MobiDB-lite"/>
    </source>
</evidence>
<evidence type="ECO:0000313" key="2">
    <source>
        <dbReference type="EMBL" id="SEF38165.1"/>
    </source>
</evidence>
<dbReference type="AlphaFoldDB" id="A0A1H5RII2"/>
<organism evidence="2 3">
    <name type="scientific">Amycolatopsis pretoriensis</name>
    <dbReference type="NCBI Taxonomy" id="218821"/>
    <lineage>
        <taxon>Bacteria</taxon>
        <taxon>Bacillati</taxon>
        <taxon>Actinomycetota</taxon>
        <taxon>Actinomycetes</taxon>
        <taxon>Pseudonocardiales</taxon>
        <taxon>Pseudonocardiaceae</taxon>
        <taxon>Amycolatopsis</taxon>
    </lineage>
</organism>
<protein>
    <submittedName>
        <fullName evidence="2">Uncharacterized protein</fullName>
    </submittedName>
</protein>
<gene>
    <name evidence="2" type="ORF">SAMN05421837_118116</name>
</gene>